<keyword evidence="4 7" id="KW-0554">One-carbon metabolism</keyword>
<dbReference type="EMBL" id="JXJU01000008">
    <property type="protein sequence ID" value="PCR99456.1"/>
    <property type="molecule type" value="Genomic_DNA"/>
</dbReference>
<dbReference type="GO" id="GO:0005829">
    <property type="term" value="C:cytosol"/>
    <property type="evidence" value="ECO:0007669"/>
    <property type="project" value="TreeGrafter"/>
</dbReference>
<dbReference type="PIRSF" id="PIRSF000194">
    <property type="entry name" value="DHFR"/>
    <property type="match status" value="1"/>
</dbReference>
<dbReference type="PRINTS" id="PR00070">
    <property type="entry name" value="DHFR"/>
</dbReference>
<evidence type="ECO:0000313" key="11">
    <source>
        <dbReference type="Proteomes" id="UP000218181"/>
    </source>
</evidence>
<dbReference type="CDD" id="cd00209">
    <property type="entry name" value="DHFR"/>
    <property type="match status" value="1"/>
</dbReference>
<dbReference type="GO" id="GO:0046654">
    <property type="term" value="P:tetrahydrofolate biosynthetic process"/>
    <property type="evidence" value="ECO:0007669"/>
    <property type="project" value="UniProtKB-UniPathway"/>
</dbReference>
<name>A0A2A5RJX0_9LACT</name>
<dbReference type="InterPro" id="IPR001796">
    <property type="entry name" value="DHFR_dom"/>
</dbReference>
<dbReference type="PROSITE" id="PS51330">
    <property type="entry name" value="DHFR_2"/>
    <property type="match status" value="1"/>
</dbReference>
<dbReference type="PANTHER" id="PTHR48069:SF3">
    <property type="entry name" value="DIHYDROFOLATE REDUCTASE"/>
    <property type="match status" value="1"/>
</dbReference>
<dbReference type="InterPro" id="IPR024072">
    <property type="entry name" value="DHFR-like_dom_sf"/>
</dbReference>
<comment type="caution">
    <text evidence="10">The sequence shown here is derived from an EMBL/GenBank/DDBJ whole genome shotgun (WGS) entry which is preliminary data.</text>
</comment>
<evidence type="ECO:0000256" key="7">
    <source>
        <dbReference type="PIRNR" id="PIRNR000194"/>
    </source>
</evidence>
<evidence type="ECO:0000256" key="3">
    <source>
        <dbReference type="ARBA" id="ARBA00012856"/>
    </source>
</evidence>
<feature type="domain" description="DHFR" evidence="9">
    <location>
        <begin position="1"/>
        <end position="164"/>
    </location>
</feature>
<evidence type="ECO:0000256" key="2">
    <source>
        <dbReference type="ARBA" id="ARBA00009539"/>
    </source>
</evidence>
<proteinExistence type="inferred from homology"/>
<reference evidence="10 11" key="1">
    <citation type="submission" date="2014-12" db="EMBL/GenBank/DDBJ databases">
        <title>Draft genome sequences of 10 type strains of Lactococcus.</title>
        <authorList>
            <person name="Sun Z."/>
            <person name="Zhong Z."/>
            <person name="Liu W."/>
            <person name="Zhang W."/>
            <person name="Zhang H."/>
        </authorList>
    </citation>
    <scope>NUCLEOTIDE SEQUENCE [LARGE SCALE GENOMIC DNA]</scope>
    <source>
        <strain evidence="10 11">JCM 16395</strain>
    </source>
</reference>
<protein>
    <recommendedName>
        <fullName evidence="3 7">Dihydrofolate reductase</fullName>
        <ecNumber evidence="3 7">1.5.1.3</ecNumber>
    </recommendedName>
</protein>
<comment type="function">
    <text evidence="7">Key enzyme in folate metabolism. Catalyzes an essential reaction for de novo glycine and purine synthesis, and for DNA precursor synthesis.</text>
</comment>
<comment type="pathway">
    <text evidence="1 7">Cofactor biosynthesis; tetrahydrofolate biosynthesis; 5,6,7,8-tetrahydrofolate from 7,8-dihydrofolate: step 1/1.</text>
</comment>
<organism evidence="10 11">
    <name type="scientific">Lactococcus fujiensis JCM 16395</name>
    <dbReference type="NCBI Taxonomy" id="1291764"/>
    <lineage>
        <taxon>Bacteria</taxon>
        <taxon>Bacillati</taxon>
        <taxon>Bacillota</taxon>
        <taxon>Bacilli</taxon>
        <taxon>Lactobacillales</taxon>
        <taxon>Streptococcaceae</taxon>
        <taxon>Lactococcus</taxon>
    </lineage>
</organism>
<dbReference type="PANTHER" id="PTHR48069">
    <property type="entry name" value="DIHYDROFOLATE REDUCTASE"/>
    <property type="match status" value="1"/>
</dbReference>
<dbReference type="OrthoDB" id="9804315at2"/>
<dbReference type="GO" id="GO:0050661">
    <property type="term" value="F:NADP binding"/>
    <property type="evidence" value="ECO:0007669"/>
    <property type="project" value="InterPro"/>
</dbReference>
<dbReference type="UniPathway" id="UPA00077">
    <property type="reaction ID" value="UER00158"/>
</dbReference>
<keyword evidence="6 7" id="KW-0560">Oxidoreductase</keyword>
<evidence type="ECO:0000256" key="1">
    <source>
        <dbReference type="ARBA" id="ARBA00004903"/>
    </source>
</evidence>
<accession>A0A2A5RJX0</accession>
<gene>
    <name evidence="10" type="ORF">RT41_GL001832</name>
</gene>
<dbReference type="GO" id="GO:0006730">
    <property type="term" value="P:one-carbon metabolic process"/>
    <property type="evidence" value="ECO:0007669"/>
    <property type="project" value="UniProtKB-KW"/>
</dbReference>
<evidence type="ECO:0000259" key="9">
    <source>
        <dbReference type="PROSITE" id="PS51330"/>
    </source>
</evidence>
<evidence type="ECO:0000256" key="6">
    <source>
        <dbReference type="ARBA" id="ARBA00023002"/>
    </source>
</evidence>
<dbReference type="InterPro" id="IPR012259">
    <property type="entry name" value="DHFR"/>
</dbReference>
<comment type="catalytic activity">
    <reaction evidence="7">
        <text>(6S)-5,6,7,8-tetrahydrofolate + NADP(+) = 7,8-dihydrofolate + NADPH + H(+)</text>
        <dbReference type="Rhea" id="RHEA:15009"/>
        <dbReference type="ChEBI" id="CHEBI:15378"/>
        <dbReference type="ChEBI" id="CHEBI:57451"/>
        <dbReference type="ChEBI" id="CHEBI:57453"/>
        <dbReference type="ChEBI" id="CHEBI:57783"/>
        <dbReference type="ChEBI" id="CHEBI:58349"/>
        <dbReference type="EC" id="1.5.1.3"/>
    </reaction>
</comment>
<evidence type="ECO:0000313" key="10">
    <source>
        <dbReference type="EMBL" id="PCR99456.1"/>
    </source>
</evidence>
<dbReference type="Gene3D" id="3.40.430.10">
    <property type="entry name" value="Dihydrofolate Reductase, subunit A"/>
    <property type="match status" value="1"/>
</dbReference>
<evidence type="ECO:0000256" key="8">
    <source>
        <dbReference type="RuleBase" id="RU004474"/>
    </source>
</evidence>
<dbReference type="STRING" id="1291764.GCA_001311235_01581"/>
<comment type="similarity">
    <text evidence="2 7 8">Belongs to the dihydrofolate reductase family.</text>
</comment>
<keyword evidence="11" id="KW-1185">Reference proteome</keyword>
<dbReference type="RefSeq" id="WP_054639380.1">
    <property type="nucleotide sequence ID" value="NZ_BBAL01000005.1"/>
</dbReference>
<dbReference type="InterPro" id="IPR017925">
    <property type="entry name" value="DHFR_CS"/>
</dbReference>
<dbReference type="GO" id="GO:0046452">
    <property type="term" value="P:dihydrofolate metabolic process"/>
    <property type="evidence" value="ECO:0007669"/>
    <property type="project" value="TreeGrafter"/>
</dbReference>
<keyword evidence="5 7" id="KW-0521">NADP</keyword>
<dbReference type="PROSITE" id="PS00075">
    <property type="entry name" value="DHFR_1"/>
    <property type="match status" value="1"/>
</dbReference>
<dbReference type="Proteomes" id="UP000218181">
    <property type="component" value="Unassembled WGS sequence"/>
</dbReference>
<evidence type="ECO:0000256" key="4">
    <source>
        <dbReference type="ARBA" id="ARBA00022563"/>
    </source>
</evidence>
<dbReference type="SUPFAM" id="SSF53597">
    <property type="entry name" value="Dihydrofolate reductase-like"/>
    <property type="match status" value="1"/>
</dbReference>
<dbReference type="AlphaFoldDB" id="A0A2A5RJX0"/>
<dbReference type="EC" id="1.5.1.3" evidence="3 7"/>
<evidence type="ECO:0000256" key="5">
    <source>
        <dbReference type="ARBA" id="ARBA00022857"/>
    </source>
</evidence>
<dbReference type="GO" id="GO:0004146">
    <property type="term" value="F:dihydrofolate reductase activity"/>
    <property type="evidence" value="ECO:0007669"/>
    <property type="project" value="UniProtKB-EC"/>
</dbReference>
<sequence>MIYGIWAEDEHGLIGRDGKLPWRLPKELQHFKQVTMNQVLLMGRKTFDGMNKRILPGRQSIVLTHDLNYEKENKNLLVFHSKEEVLEWYKQQDKTLFITGGAEMFRLFEKDMDGFYRTLVHGTFVGDAYFPEAFDFQTFHAVAEEDFGVDEKNAYAFTIKRYVRK</sequence>
<dbReference type="Pfam" id="PF00186">
    <property type="entry name" value="DHFR_1"/>
    <property type="match status" value="1"/>
</dbReference>
<dbReference type="GO" id="GO:0046655">
    <property type="term" value="P:folic acid metabolic process"/>
    <property type="evidence" value="ECO:0007669"/>
    <property type="project" value="TreeGrafter"/>
</dbReference>